<evidence type="ECO:0000256" key="1">
    <source>
        <dbReference type="ARBA" id="ARBA00022729"/>
    </source>
</evidence>
<keyword evidence="5" id="KW-1185">Reference proteome</keyword>
<evidence type="ECO:0000313" key="4">
    <source>
        <dbReference type="EMBL" id="MFD2603126.1"/>
    </source>
</evidence>
<organism evidence="4 5">
    <name type="scientific">Flavobacterium suzhouense</name>
    <dbReference type="NCBI Taxonomy" id="1529638"/>
    <lineage>
        <taxon>Bacteria</taxon>
        <taxon>Pseudomonadati</taxon>
        <taxon>Bacteroidota</taxon>
        <taxon>Flavobacteriia</taxon>
        <taxon>Flavobacteriales</taxon>
        <taxon>Flavobacteriaceae</taxon>
        <taxon>Flavobacterium</taxon>
    </lineage>
</organism>
<dbReference type="Gene3D" id="2.60.120.200">
    <property type="match status" value="3"/>
</dbReference>
<evidence type="ECO:0000256" key="2">
    <source>
        <dbReference type="SAM" id="SignalP"/>
    </source>
</evidence>
<dbReference type="RefSeq" id="WP_379821745.1">
    <property type="nucleotide sequence ID" value="NZ_JBHUMD010000027.1"/>
</dbReference>
<dbReference type="Pfam" id="PF18962">
    <property type="entry name" value="Por_Secre_tail"/>
    <property type="match status" value="1"/>
</dbReference>
<sequence length="603" mass="63721">MKKNLLLVAALFAGIASYAQCEAVATLNEDFVDFTITSNSAQAFPQQCWSSIGAAAQGPWIYTAEAGTPSNQYAVYYTHMTGANVAGYIIAPELITVDGTHQLSFDTFKPAGQGGQTPTGVVTVEVGLVSSPTDATDFEAIGSAYTIAAELTTHANIVIPASETKKYIAFKFLSADAFNAAALDNVVYNEIPNPCPAVTTLDEDFSNFTPSFNAISEYCWSATASPLVYTTASQDQTNQYAAYYNMTAAGSAGFLVTPELSTIDGNHELSFDTFKLAGQNGFPAGDMTVQVGTLATAGDFENFVAVGEPFVVTETSETHANIVIPASETQKFIAFKIIGTGTHNAVAIDNVKWSEIPATPCAAVATLNEDFNSFTDVNENCWSTITNGAMLYIDGAENENFVTFYASGAPNTDSFLISPELTSLGGSYNLSFDSDRVVMGAGPAPGEVTIQLGTFSDNTDTTTFVASGDPIIIADELTNHTNIAITATEGQKYIGFKIIGSIAHTAALIDNVKWSEAVAGINDLNKTTFGIFPNPSVDGNVTINNNLEANGTVNVFTLTGANVFSSTLNQGTQNLNLSDLSAGMYIVKVESGNYSESKKLIIK</sequence>
<accession>A0ABW5NVX7</accession>
<dbReference type="NCBIfam" id="TIGR04183">
    <property type="entry name" value="Por_Secre_tail"/>
    <property type="match status" value="1"/>
</dbReference>
<feature type="chain" id="PRO_5046794357" evidence="2">
    <location>
        <begin position="20"/>
        <end position="603"/>
    </location>
</feature>
<evidence type="ECO:0000259" key="3">
    <source>
        <dbReference type="Pfam" id="PF18962"/>
    </source>
</evidence>
<evidence type="ECO:0000313" key="5">
    <source>
        <dbReference type="Proteomes" id="UP001597480"/>
    </source>
</evidence>
<protein>
    <submittedName>
        <fullName evidence="4">T9SS type A sorting domain-containing protein</fullName>
    </submittedName>
</protein>
<keyword evidence="1 2" id="KW-0732">Signal</keyword>
<dbReference type="InterPro" id="IPR026444">
    <property type="entry name" value="Secre_tail"/>
</dbReference>
<dbReference type="EMBL" id="JBHUMD010000027">
    <property type="protein sequence ID" value="MFD2603126.1"/>
    <property type="molecule type" value="Genomic_DNA"/>
</dbReference>
<comment type="caution">
    <text evidence="4">The sequence shown here is derived from an EMBL/GenBank/DDBJ whole genome shotgun (WGS) entry which is preliminary data.</text>
</comment>
<proteinExistence type="predicted"/>
<dbReference type="Proteomes" id="UP001597480">
    <property type="component" value="Unassembled WGS sequence"/>
</dbReference>
<feature type="signal peptide" evidence="2">
    <location>
        <begin position="1"/>
        <end position="19"/>
    </location>
</feature>
<gene>
    <name evidence="4" type="ORF">ACFSR3_13775</name>
</gene>
<feature type="domain" description="Secretion system C-terminal sorting" evidence="3">
    <location>
        <begin position="531"/>
        <end position="602"/>
    </location>
</feature>
<name>A0ABW5NVX7_9FLAO</name>
<reference evidence="5" key="1">
    <citation type="journal article" date="2019" name="Int. J. Syst. Evol. Microbiol.">
        <title>The Global Catalogue of Microorganisms (GCM) 10K type strain sequencing project: providing services to taxonomists for standard genome sequencing and annotation.</title>
        <authorList>
            <consortium name="The Broad Institute Genomics Platform"/>
            <consortium name="The Broad Institute Genome Sequencing Center for Infectious Disease"/>
            <person name="Wu L."/>
            <person name="Ma J."/>
        </authorList>
    </citation>
    <scope>NUCLEOTIDE SEQUENCE [LARGE SCALE GENOMIC DNA]</scope>
    <source>
        <strain evidence="5">KCTC 42107</strain>
    </source>
</reference>